<protein>
    <recommendedName>
        <fullName evidence="9">Cytosine permease</fullName>
    </recommendedName>
</protein>
<keyword evidence="3 6" id="KW-0812">Transmembrane</keyword>
<evidence type="ECO:0000313" key="7">
    <source>
        <dbReference type="EMBL" id="OUP54118.1"/>
    </source>
</evidence>
<evidence type="ECO:0000256" key="5">
    <source>
        <dbReference type="ARBA" id="ARBA00023136"/>
    </source>
</evidence>
<dbReference type="Gene3D" id="1.10.4160.10">
    <property type="entry name" value="Hydantoin permease"/>
    <property type="match status" value="1"/>
</dbReference>
<feature type="transmembrane region" description="Helical" evidence="6">
    <location>
        <begin position="233"/>
        <end position="253"/>
    </location>
</feature>
<feature type="transmembrane region" description="Helical" evidence="6">
    <location>
        <begin position="166"/>
        <end position="183"/>
    </location>
</feature>
<feature type="transmembrane region" description="Helical" evidence="6">
    <location>
        <begin position="265"/>
        <end position="285"/>
    </location>
</feature>
<feature type="transmembrane region" description="Helical" evidence="6">
    <location>
        <begin position="339"/>
        <end position="359"/>
    </location>
</feature>
<sequence length="419" mass="44399">MKTTDKTESVVLQPVPMEERKSWLDVALIQAGILICVPSLMLGGMLAQAMPIGQAILSGVIGYLITALLMVAVGIIGSDLGVPTCVVASGSFGQQGSSKLISALFMISMIGWFAVQNGVCGSAFSNLLSQAFGFELPVAVSTILWGVIMLITAVYGINALDKLNKFAIPALVVVTCIGCVMAISRFGTAALSEPIAQTMSFADGVVLTVSFMATGALNAPDFTRYQRTRRDTFLSSVIGVMPAGIAMLVLGAVMTRIANQYDISLVFCDIGLPVLGMVVLILATWTTNTTNAYSAGLNAVMVFGLAENKRSAATVVLGVIGTALAAIGIAGYFEAFLYLLGDMFMPIVGIFLIEYWVLAHGSVKFYQPRDGWHLNGFIALILGFASTRLPFGVSFVNGMVIAAIVYLVLESILRRKQVN</sequence>
<evidence type="ECO:0000256" key="6">
    <source>
        <dbReference type="SAM" id="Phobius"/>
    </source>
</evidence>
<evidence type="ECO:0008006" key="9">
    <source>
        <dbReference type="Google" id="ProtNLM"/>
    </source>
</evidence>
<comment type="subcellular location">
    <subcellularLocation>
        <location evidence="1">Membrane</location>
        <topology evidence="1">Multi-pass membrane protein</topology>
    </subcellularLocation>
</comment>
<comment type="similarity">
    <text evidence="2">Belongs to the purine-cytosine permease (2.A.39) family.</text>
</comment>
<feature type="transmembrane region" description="Helical" evidence="6">
    <location>
        <begin position="22"/>
        <end position="43"/>
    </location>
</feature>
<proteinExistence type="inferred from homology"/>
<dbReference type="PANTHER" id="PTHR30569">
    <property type="entry name" value="CYTOSINE TRANSPORTER CODB"/>
    <property type="match status" value="1"/>
</dbReference>
<dbReference type="Proteomes" id="UP000195897">
    <property type="component" value="Unassembled WGS sequence"/>
</dbReference>
<feature type="transmembrane region" description="Helical" evidence="6">
    <location>
        <begin position="195"/>
        <end position="213"/>
    </location>
</feature>
<feature type="transmembrane region" description="Helical" evidence="6">
    <location>
        <begin position="371"/>
        <end position="389"/>
    </location>
</feature>
<feature type="transmembrane region" description="Helical" evidence="6">
    <location>
        <begin position="395"/>
        <end position="413"/>
    </location>
</feature>
<organism evidence="7 8">
    <name type="scientific">Butyricicoccus pullicaecorum</name>
    <dbReference type="NCBI Taxonomy" id="501571"/>
    <lineage>
        <taxon>Bacteria</taxon>
        <taxon>Bacillati</taxon>
        <taxon>Bacillota</taxon>
        <taxon>Clostridia</taxon>
        <taxon>Eubacteriales</taxon>
        <taxon>Butyricicoccaceae</taxon>
        <taxon>Butyricicoccus</taxon>
    </lineage>
</organism>
<feature type="transmembrane region" description="Helical" evidence="6">
    <location>
        <begin position="136"/>
        <end position="160"/>
    </location>
</feature>
<dbReference type="InterPro" id="IPR001248">
    <property type="entry name" value="Pur-cyt_permease"/>
</dbReference>
<evidence type="ECO:0000313" key="8">
    <source>
        <dbReference type="Proteomes" id="UP000195897"/>
    </source>
</evidence>
<dbReference type="AlphaFoldDB" id="A0A1Y4LBK8"/>
<accession>A0A1Y4LBK8</accession>
<dbReference type="CDD" id="cd11484">
    <property type="entry name" value="SLC-NCS1sbd_CobB-like"/>
    <property type="match status" value="1"/>
</dbReference>
<gene>
    <name evidence="7" type="ORF">B5F17_02600</name>
</gene>
<evidence type="ECO:0000256" key="4">
    <source>
        <dbReference type="ARBA" id="ARBA00022989"/>
    </source>
</evidence>
<dbReference type="Pfam" id="PF02133">
    <property type="entry name" value="Transp_cyt_pur"/>
    <property type="match status" value="1"/>
</dbReference>
<evidence type="ECO:0000256" key="3">
    <source>
        <dbReference type="ARBA" id="ARBA00022692"/>
    </source>
</evidence>
<keyword evidence="5 6" id="KW-0472">Membrane</keyword>
<dbReference type="EMBL" id="NFKK01000002">
    <property type="protein sequence ID" value="OUP54118.1"/>
    <property type="molecule type" value="Genomic_DNA"/>
</dbReference>
<reference evidence="8" key="1">
    <citation type="submission" date="2017-04" db="EMBL/GenBank/DDBJ databases">
        <title>Function of individual gut microbiota members based on whole genome sequencing of pure cultures obtained from chicken caecum.</title>
        <authorList>
            <person name="Medvecky M."/>
            <person name="Cejkova D."/>
            <person name="Polansky O."/>
            <person name="Karasova D."/>
            <person name="Kubasova T."/>
            <person name="Cizek A."/>
            <person name="Rychlik I."/>
        </authorList>
    </citation>
    <scope>NUCLEOTIDE SEQUENCE [LARGE SCALE GENOMIC DNA]</scope>
    <source>
        <strain evidence="8">An180</strain>
    </source>
</reference>
<keyword evidence="4 6" id="KW-1133">Transmembrane helix</keyword>
<dbReference type="PANTHER" id="PTHR30569:SF0">
    <property type="entry name" value="CYTOSINE PERMEASE"/>
    <property type="match status" value="1"/>
</dbReference>
<feature type="transmembrane region" description="Helical" evidence="6">
    <location>
        <begin position="313"/>
        <end position="333"/>
    </location>
</feature>
<evidence type="ECO:0000256" key="1">
    <source>
        <dbReference type="ARBA" id="ARBA00004141"/>
    </source>
</evidence>
<comment type="caution">
    <text evidence="7">The sequence shown here is derived from an EMBL/GenBank/DDBJ whole genome shotgun (WGS) entry which is preliminary data.</text>
</comment>
<dbReference type="InterPro" id="IPR030191">
    <property type="entry name" value="CodB"/>
</dbReference>
<name>A0A1Y4LBK8_9FIRM</name>
<evidence type="ECO:0000256" key="2">
    <source>
        <dbReference type="ARBA" id="ARBA00008974"/>
    </source>
</evidence>
<dbReference type="GO" id="GO:0005886">
    <property type="term" value="C:plasma membrane"/>
    <property type="evidence" value="ECO:0007669"/>
    <property type="project" value="TreeGrafter"/>
</dbReference>
<feature type="transmembrane region" description="Helical" evidence="6">
    <location>
        <begin position="55"/>
        <end position="76"/>
    </location>
</feature>
<dbReference type="GO" id="GO:0015209">
    <property type="term" value="F:cytosine transmembrane transporter activity"/>
    <property type="evidence" value="ECO:0007669"/>
    <property type="project" value="InterPro"/>
</dbReference>